<evidence type="ECO:0000313" key="3">
    <source>
        <dbReference type="Proteomes" id="UP001501690"/>
    </source>
</evidence>
<keyword evidence="1" id="KW-1133">Transmembrane helix</keyword>
<comment type="caution">
    <text evidence="2">The sequence shown here is derived from an EMBL/GenBank/DDBJ whole genome shotgun (WGS) entry which is preliminary data.</text>
</comment>
<keyword evidence="1" id="KW-0812">Transmembrane</keyword>
<feature type="transmembrane region" description="Helical" evidence="1">
    <location>
        <begin position="6"/>
        <end position="25"/>
    </location>
</feature>
<proteinExistence type="predicted"/>
<gene>
    <name evidence="2" type="ORF">GCM10009808_06960</name>
</gene>
<feature type="transmembrane region" description="Helical" evidence="1">
    <location>
        <begin position="56"/>
        <end position="82"/>
    </location>
</feature>
<keyword evidence="3" id="KW-1185">Reference proteome</keyword>
<reference evidence="3" key="1">
    <citation type="journal article" date="2019" name="Int. J. Syst. Evol. Microbiol.">
        <title>The Global Catalogue of Microorganisms (GCM) 10K type strain sequencing project: providing services to taxonomists for standard genome sequencing and annotation.</title>
        <authorList>
            <consortium name="The Broad Institute Genomics Platform"/>
            <consortium name="The Broad Institute Genome Sequencing Center for Infectious Disease"/>
            <person name="Wu L."/>
            <person name="Ma J."/>
        </authorList>
    </citation>
    <scope>NUCLEOTIDE SEQUENCE [LARGE SCALE GENOMIC DNA]</scope>
    <source>
        <strain evidence="3">JCM 15577</strain>
    </source>
</reference>
<dbReference type="RefSeq" id="WP_344069323.1">
    <property type="nucleotide sequence ID" value="NZ_BAAAPL010000001.1"/>
</dbReference>
<protein>
    <submittedName>
        <fullName evidence="2">Uncharacterized protein</fullName>
    </submittedName>
</protein>
<dbReference type="Proteomes" id="UP001501690">
    <property type="component" value="Unassembled WGS sequence"/>
</dbReference>
<evidence type="ECO:0000313" key="2">
    <source>
        <dbReference type="EMBL" id="GAA1692448.1"/>
    </source>
</evidence>
<accession>A0ABP4TRE0</accession>
<organism evidence="2 3">
    <name type="scientific">Microbacterium sediminicola</name>
    <dbReference type="NCBI Taxonomy" id="415210"/>
    <lineage>
        <taxon>Bacteria</taxon>
        <taxon>Bacillati</taxon>
        <taxon>Actinomycetota</taxon>
        <taxon>Actinomycetes</taxon>
        <taxon>Micrococcales</taxon>
        <taxon>Microbacteriaceae</taxon>
        <taxon>Microbacterium</taxon>
    </lineage>
</organism>
<evidence type="ECO:0000256" key="1">
    <source>
        <dbReference type="SAM" id="Phobius"/>
    </source>
</evidence>
<name>A0ABP4TRE0_9MICO</name>
<sequence>MRPEVVVPIVVGLGAIVIGILLVKYRKQARDFVIKSEAPIVGKSRAQRWGRLQTPFWAGAVGVGWVGVGLLAITFAIVRLIAGA</sequence>
<dbReference type="EMBL" id="BAAAPL010000001">
    <property type="protein sequence ID" value="GAA1692448.1"/>
    <property type="molecule type" value="Genomic_DNA"/>
</dbReference>
<keyword evidence="1" id="KW-0472">Membrane</keyword>